<dbReference type="PANTHER" id="PTHR23407:SF1">
    <property type="entry name" value="5-FORMYLTETRAHYDROFOLATE CYCLO-LIGASE"/>
    <property type="match status" value="1"/>
</dbReference>
<accession>A0AAP4TWW7</accession>
<dbReference type="GO" id="GO:0035999">
    <property type="term" value="P:tetrahydrofolate interconversion"/>
    <property type="evidence" value="ECO:0007669"/>
    <property type="project" value="TreeGrafter"/>
</dbReference>
<dbReference type="GO" id="GO:0009396">
    <property type="term" value="P:folic acid-containing compound biosynthetic process"/>
    <property type="evidence" value="ECO:0007669"/>
    <property type="project" value="TreeGrafter"/>
</dbReference>
<gene>
    <name evidence="6" type="ORF">Q4535_06630</name>
</gene>
<keyword evidence="2 4" id="KW-0547">Nucleotide-binding</keyword>
<name>A0AAP4TWW7_9GAMM</name>
<dbReference type="PIRSF" id="PIRSF006806">
    <property type="entry name" value="FTHF_cligase"/>
    <property type="match status" value="1"/>
</dbReference>
<sequence length="238" mass="26881">MRKPPAVYAAPASPRSPLPSAALDTTLWALPSELDHPQADRRALRRLLRQRRRQLPPAIRLQAEDALLRQLKRLPELLRARHVALYLPYDGEIDATRLCDWLQRRGAKVYLPVLRPFAANSLWFVRYDDQTPLVSNRFGIAEPDTRHGASKARRLPAWALDVVLMPLVGFDGRGARIGMGGGFYDRSFAFTRRPGPRPLLIGLAHHCQKVPALPVQPWDVPLDAIVSDREVVRPARPE</sequence>
<dbReference type="GO" id="GO:0030272">
    <property type="term" value="F:5-formyltetrahydrofolate cyclo-ligase activity"/>
    <property type="evidence" value="ECO:0007669"/>
    <property type="project" value="UniProtKB-EC"/>
</dbReference>
<comment type="similarity">
    <text evidence="1 5">Belongs to the 5-formyltetrahydrofolate cyclo-ligase family.</text>
</comment>
<dbReference type="GO" id="GO:0005524">
    <property type="term" value="F:ATP binding"/>
    <property type="evidence" value="ECO:0007669"/>
    <property type="project" value="UniProtKB-KW"/>
</dbReference>
<proteinExistence type="inferred from homology"/>
<dbReference type="Proteomes" id="UP001170481">
    <property type="component" value="Unassembled WGS sequence"/>
</dbReference>
<comment type="catalytic activity">
    <reaction evidence="5">
        <text>(6S)-5-formyl-5,6,7,8-tetrahydrofolate + ATP = (6R)-5,10-methenyltetrahydrofolate + ADP + phosphate</text>
        <dbReference type="Rhea" id="RHEA:10488"/>
        <dbReference type="ChEBI" id="CHEBI:30616"/>
        <dbReference type="ChEBI" id="CHEBI:43474"/>
        <dbReference type="ChEBI" id="CHEBI:57455"/>
        <dbReference type="ChEBI" id="CHEBI:57457"/>
        <dbReference type="ChEBI" id="CHEBI:456216"/>
        <dbReference type="EC" id="6.3.3.2"/>
    </reaction>
</comment>
<evidence type="ECO:0000313" key="7">
    <source>
        <dbReference type="Proteomes" id="UP001170481"/>
    </source>
</evidence>
<keyword evidence="6" id="KW-0436">Ligase</keyword>
<keyword evidence="5" id="KW-0479">Metal-binding</keyword>
<dbReference type="InterPro" id="IPR037171">
    <property type="entry name" value="NagB/RpiA_transferase-like"/>
</dbReference>
<dbReference type="RefSeq" id="WP_303593457.1">
    <property type="nucleotide sequence ID" value="NZ_JAUORK010000006.1"/>
</dbReference>
<evidence type="ECO:0000256" key="4">
    <source>
        <dbReference type="PIRSR" id="PIRSR006806-1"/>
    </source>
</evidence>
<evidence type="ECO:0000256" key="5">
    <source>
        <dbReference type="RuleBase" id="RU361279"/>
    </source>
</evidence>
<dbReference type="NCBIfam" id="TIGR02727">
    <property type="entry name" value="MTHFS_bact"/>
    <property type="match status" value="1"/>
</dbReference>
<evidence type="ECO:0000256" key="2">
    <source>
        <dbReference type="ARBA" id="ARBA00022741"/>
    </source>
</evidence>
<feature type="binding site" evidence="4">
    <location>
        <begin position="176"/>
        <end position="184"/>
    </location>
    <ligand>
        <name>ATP</name>
        <dbReference type="ChEBI" id="CHEBI:30616"/>
    </ligand>
</feature>
<keyword evidence="5" id="KW-0460">Magnesium</keyword>
<evidence type="ECO:0000256" key="1">
    <source>
        <dbReference type="ARBA" id="ARBA00010638"/>
    </source>
</evidence>
<comment type="caution">
    <text evidence="6">The sequence shown here is derived from an EMBL/GenBank/DDBJ whole genome shotgun (WGS) entry which is preliminary data.</text>
</comment>
<dbReference type="AlphaFoldDB" id="A0AAP4TWW7"/>
<reference evidence="6" key="1">
    <citation type="submission" date="2023-07" db="EMBL/GenBank/DDBJ databases">
        <title>Genome content predicts the carbon catabolic preferences of heterotrophic bacteria.</title>
        <authorList>
            <person name="Gralka M."/>
        </authorList>
    </citation>
    <scope>NUCLEOTIDE SEQUENCE</scope>
    <source>
        <strain evidence="6">C2R13</strain>
    </source>
</reference>
<dbReference type="InterPro" id="IPR002698">
    <property type="entry name" value="FTHF_cligase"/>
</dbReference>
<dbReference type="Pfam" id="PF01812">
    <property type="entry name" value="5-FTHF_cyc-lig"/>
    <property type="match status" value="1"/>
</dbReference>
<dbReference type="EMBL" id="JAUORK010000006">
    <property type="protein sequence ID" value="MDO6671794.1"/>
    <property type="molecule type" value="Genomic_DNA"/>
</dbReference>
<dbReference type="Gene3D" id="3.40.50.10420">
    <property type="entry name" value="NagB/RpiA/CoA transferase-like"/>
    <property type="match status" value="1"/>
</dbReference>
<evidence type="ECO:0000313" key="6">
    <source>
        <dbReference type="EMBL" id="MDO6671794.1"/>
    </source>
</evidence>
<feature type="binding site" evidence="4">
    <location>
        <begin position="41"/>
        <end position="45"/>
    </location>
    <ligand>
        <name>ATP</name>
        <dbReference type="ChEBI" id="CHEBI:30616"/>
    </ligand>
</feature>
<dbReference type="PANTHER" id="PTHR23407">
    <property type="entry name" value="ATPASE INHIBITOR/5-FORMYLTETRAHYDROFOLATE CYCLO-LIGASE"/>
    <property type="match status" value="1"/>
</dbReference>
<dbReference type="InterPro" id="IPR024185">
    <property type="entry name" value="FTHF_cligase-like_sf"/>
</dbReference>
<keyword evidence="3 4" id="KW-0067">ATP-binding</keyword>
<feature type="binding site" evidence="4">
    <location>
        <position position="87"/>
    </location>
    <ligand>
        <name>substrate</name>
    </ligand>
</feature>
<dbReference type="SUPFAM" id="SSF100950">
    <property type="entry name" value="NagB/RpiA/CoA transferase-like"/>
    <property type="match status" value="1"/>
</dbReference>
<evidence type="ECO:0000256" key="3">
    <source>
        <dbReference type="ARBA" id="ARBA00022840"/>
    </source>
</evidence>
<dbReference type="EC" id="6.3.3.2" evidence="5"/>
<organism evidence="6 7">
    <name type="scientific">Cobetia amphilecti</name>
    <dbReference type="NCBI Taxonomy" id="1055104"/>
    <lineage>
        <taxon>Bacteria</taxon>
        <taxon>Pseudomonadati</taxon>
        <taxon>Pseudomonadota</taxon>
        <taxon>Gammaproteobacteria</taxon>
        <taxon>Oceanospirillales</taxon>
        <taxon>Halomonadaceae</taxon>
        <taxon>Cobetia</taxon>
    </lineage>
</organism>
<comment type="cofactor">
    <cofactor evidence="5">
        <name>Mg(2+)</name>
        <dbReference type="ChEBI" id="CHEBI:18420"/>
    </cofactor>
</comment>
<protein>
    <recommendedName>
        <fullName evidence="5">5-formyltetrahydrofolate cyclo-ligase</fullName>
        <ecNumber evidence="5">6.3.3.2</ecNumber>
    </recommendedName>
</protein>
<feature type="binding site" evidence="4">
    <location>
        <position position="92"/>
    </location>
    <ligand>
        <name>substrate</name>
    </ligand>
</feature>
<dbReference type="GO" id="GO:0046872">
    <property type="term" value="F:metal ion binding"/>
    <property type="evidence" value="ECO:0007669"/>
    <property type="project" value="UniProtKB-KW"/>
</dbReference>